<proteinExistence type="predicted"/>
<feature type="domain" description="SSD" evidence="7">
    <location>
        <begin position="651"/>
        <end position="768"/>
    </location>
</feature>
<comment type="subcellular location">
    <subcellularLocation>
        <location evidence="1">Cell membrane</location>
        <topology evidence="1">Multi-pass membrane protein</topology>
    </subcellularLocation>
</comment>
<feature type="transmembrane region" description="Helical" evidence="6">
    <location>
        <begin position="257"/>
        <end position="278"/>
    </location>
</feature>
<evidence type="ECO:0000256" key="6">
    <source>
        <dbReference type="SAM" id="Phobius"/>
    </source>
</evidence>
<dbReference type="InterPro" id="IPR000731">
    <property type="entry name" value="SSD"/>
</dbReference>
<feature type="transmembrane region" description="Helical" evidence="6">
    <location>
        <begin position="711"/>
        <end position="734"/>
    </location>
</feature>
<sequence length="787" mass="86122">MLIRVINILESWLFGHRALVISLFALATLVAGFFAVELRMEAGFEKQLPQDHEYIKTFNEFRDQLFGANRVTVVLHSRHGDIWNENGLRRLLDVTEAISALPGVNRSSVTSLWTPNVFFTQVTENGFEAQPVTGGDVAPNGLTDEVIAQIRDRATRGGHIGTLVSNDQTSGAVTADLFDQEPGSGQKLDYIAFNKLLEGEIRTKFENDDYEVQIIGFAKQIGAIADEGRASTPFFILAFVLTALAVFWYCHSIKLTVLPLFCSLISLVWQLGALHLLGYGLDPLAVLVPFLVFAIGVSHGVQQINFIVRELAAGNTAMGAARASFTGLLIPGTLALVTALVSFITLLMIPIPMIHELAITASIGVLFKILTNLVLLPVAASFINVPAEYARRAMFHRERRSGWLTGLSRLAEPQYARWVVMIGVAVFCLAYWQSLGRHIGSLERGAPELRADSRFNQDALSIASSFNVGLDWLTVVLVAPANSCDSQGLLQLADDMGWAIFQAPGVVAVESAATLGKEYSAALNEANPKMLSLPRDSRALGGAINNLQKLQGVRARDCSVIAVNFYLQDHKATTIQEVVERVKAFRTNNIVAGVEIRLASGNAGVQAAINEVVEKSETPMLLYVYGTILLLVFLTYRDWRAMLVCCVPLTVATWVGYWFMKDLDIGLTVATLPVMVLAVGVGVDYAFYIYNRLQLHLSKGMTTTQAAKHALLETGVATIFTAITLSIGVATWSFSQLKFQADMGKLLAFMFMINMVMAMTLLPAVAVMLDKWIPRRRPVRALGIAAH</sequence>
<name>A0AAU7X3R2_9PSED</name>
<evidence type="ECO:0000313" key="8">
    <source>
        <dbReference type="EMBL" id="XBY27054.1"/>
    </source>
</evidence>
<feature type="transmembrane region" description="Helical" evidence="6">
    <location>
        <begin position="230"/>
        <end position="250"/>
    </location>
</feature>
<keyword evidence="5 6" id="KW-0472">Membrane</keyword>
<dbReference type="Gene3D" id="1.20.1640.10">
    <property type="entry name" value="Multidrug efflux transporter AcrB transmembrane domain"/>
    <property type="match status" value="2"/>
</dbReference>
<evidence type="ECO:0000256" key="1">
    <source>
        <dbReference type="ARBA" id="ARBA00004651"/>
    </source>
</evidence>
<dbReference type="PANTHER" id="PTHR33406">
    <property type="entry name" value="MEMBRANE PROTEIN MJ1562-RELATED"/>
    <property type="match status" value="1"/>
</dbReference>
<dbReference type="GO" id="GO:0022857">
    <property type="term" value="F:transmembrane transporter activity"/>
    <property type="evidence" value="ECO:0007669"/>
    <property type="project" value="InterPro"/>
</dbReference>
<evidence type="ECO:0000256" key="5">
    <source>
        <dbReference type="ARBA" id="ARBA00023136"/>
    </source>
</evidence>
<dbReference type="PANTHER" id="PTHR33406:SF10">
    <property type="entry name" value="SSD DOMAIN-CONTAINING PROTEIN"/>
    <property type="match status" value="1"/>
</dbReference>
<dbReference type="InterPro" id="IPR004869">
    <property type="entry name" value="MMPL_dom"/>
</dbReference>
<evidence type="ECO:0000256" key="3">
    <source>
        <dbReference type="ARBA" id="ARBA00022692"/>
    </source>
</evidence>
<dbReference type="GO" id="GO:0005886">
    <property type="term" value="C:plasma membrane"/>
    <property type="evidence" value="ECO:0007669"/>
    <property type="project" value="UniProtKB-SubCell"/>
</dbReference>
<reference evidence="8" key="1">
    <citation type="submission" date="2024-06" db="EMBL/GenBank/DDBJ databases">
        <authorList>
            <person name="Wu L."/>
        </authorList>
    </citation>
    <scope>NUCLEOTIDE SEQUENCE</scope>
    <source>
        <strain evidence="8">W17</strain>
    </source>
</reference>
<dbReference type="SUPFAM" id="SSF82866">
    <property type="entry name" value="Multidrug efflux transporter AcrB transmembrane domain"/>
    <property type="match status" value="2"/>
</dbReference>
<feature type="transmembrane region" description="Helical" evidence="6">
    <location>
        <begin position="620"/>
        <end position="636"/>
    </location>
</feature>
<dbReference type="Pfam" id="PF03176">
    <property type="entry name" value="MMPL"/>
    <property type="match status" value="2"/>
</dbReference>
<feature type="transmembrane region" description="Helical" evidence="6">
    <location>
        <begin position="746"/>
        <end position="769"/>
    </location>
</feature>
<evidence type="ECO:0000256" key="4">
    <source>
        <dbReference type="ARBA" id="ARBA00022989"/>
    </source>
</evidence>
<feature type="transmembrane region" description="Helical" evidence="6">
    <location>
        <begin position="284"/>
        <end position="308"/>
    </location>
</feature>
<dbReference type="AlphaFoldDB" id="A0AAU7X3R2"/>
<feature type="transmembrane region" description="Helical" evidence="6">
    <location>
        <begin position="328"/>
        <end position="351"/>
    </location>
</feature>
<gene>
    <name evidence="8" type="ORF">ABCR88_14875</name>
</gene>
<keyword evidence="4 6" id="KW-1133">Transmembrane helix</keyword>
<keyword evidence="3 6" id="KW-0812">Transmembrane</keyword>
<protein>
    <submittedName>
        <fullName evidence="8">Efflux RND transporter permease subunit</fullName>
    </submittedName>
</protein>
<evidence type="ECO:0000259" key="7">
    <source>
        <dbReference type="PROSITE" id="PS50156"/>
    </source>
</evidence>
<dbReference type="InterPro" id="IPR001036">
    <property type="entry name" value="Acrflvin-R"/>
</dbReference>
<feature type="transmembrane region" description="Helical" evidence="6">
    <location>
        <begin position="357"/>
        <end position="385"/>
    </location>
</feature>
<organism evidence="8">
    <name type="scientific">Pseudomonas sp. W17</name>
    <dbReference type="NCBI Taxonomy" id="3144407"/>
    <lineage>
        <taxon>Bacteria</taxon>
        <taxon>Pseudomonadati</taxon>
        <taxon>Pseudomonadota</taxon>
        <taxon>Gammaproteobacteria</taxon>
        <taxon>Pseudomonadales</taxon>
        <taxon>Pseudomonadaceae</taxon>
        <taxon>Pseudomonas</taxon>
    </lineage>
</organism>
<feature type="transmembrane region" description="Helical" evidence="6">
    <location>
        <begin position="415"/>
        <end position="432"/>
    </location>
</feature>
<feature type="transmembrane region" description="Helical" evidence="6">
    <location>
        <begin position="665"/>
        <end position="690"/>
    </location>
</feature>
<keyword evidence="2" id="KW-1003">Cell membrane</keyword>
<dbReference type="RefSeq" id="WP_236178712.1">
    <property type="nucleotide sequence ID" value="NZ_CP158490.1"/>
</dbReference>
<accession>A0AAU7X3R2</accession>
<dbReference type="PROSITE" id="PS50156">
    <property type="entry name" value="SSD"/>
    <property type="match status" value="2"/>
</dbReference>
<evidence type="ECO:0000256" key="2">
    <source>
        <dbReference type="ARBA" id="ARBA00022475"/>
    </source>
</evidence>
<dbReference type="PRINTS" id="PR00702">
    <property type="entry name" value="ACRIFLAVINRP"/>
</dbReference>
<dbReference type="EMBL" id="CP158490">
    <property type="protein sequence ID" value="XBY27054.1"/>
    <property type="molecule type" value="Genomic_DNA"/>
</dbReference>
<dbReference type="InterPro" id="IPR050545">
    <property type="entry name" value="Mycobact_MmpL"/>
</dbReference>
<feature type="transmembrane region" description="Helical" evidence="6">
    <location>
        <begin position="641"/>
        <end position="659"/>
    </location>
</feature>
<feature type="domain" description="SSD" evidence="7">
    <location>
        <begin position="255"/>
        <end position="382"/>
    </location>
</feature>